<dbReference type="InterPro" id="IPR019734">
    <property type="entry name" value="TPR_rpt"/>
</dbReference>
<dbReference type="GeneID" id="109473722"/>
<evidence type="ECO:0000313" key="7">
    <source>
        <dbReference type="RefSeq" id="XP_019629272.1"/>
    </source>
</evidence>
<dbReference type="PANTHER" id="PTHR44858:SF1">
    <property type="entry name" value="UDP-N-ACETYLGLUCOSAMINE--PEPTIDE N-ACETYLGLUCOSAMINYLTRANSFERASE SPINDLY-RELATED"/>
    <property type="match status" value="1"/>
</dbReference>
<dbReference type="RefSeq" id="XP_019629272.1">
    <property type="nucleotide sequence ID" value="XM_019773713.1"/>
</dbReference>
<dbReference type="SUPFAM" id="SSF48452">
    <property type="entry name" value="TPR-like"/>
    <property type="match status" value="1"/>
</dbReference>
<accession>A0A6P4ZDS7</accession>
<name>A0A6P4ZDS7_BRABE</name>
<evidence type="ECO:0000256" key="4">
    <source>
        <dbReference type="SAM" id="Coils"/>
    </source>
</evidence>
<feature type="coiled-coil region" evidence="4">
    <location>
        <begin position="48"/>
        <end position="75"/>
    </location>
</feature>
<dbReference type="Gene3D" id="2.40.50.550">
    <property type="match status" value="1"/>
</dbReference>
<evidence type="ECO:0000259" key="5">
    <source>
        <dbReference type="Pfam" id="PF16669"/>
    </source>
</evidence>
<evidence type="ECO:0000313" key="6">
    <source>
        <dbReference type="Proteomes" id="UP000515135"/>
    </source>
</evidence>
<evidence type="ECO:0000256" key="1">
    <source>
        <dbReference type="ARBA" id="ARBA00022737"/>
    </source>
</evidence>
<sequence>MLCSVLAMAEMATVGEGGEGDASVLHQIKDTVDKLYEFRDHYFEQHGIDRAAQKAEDVKAEVSKAMKLLDELQETCPNKAQVYMQRGRALNVTSDFDPEALDVLSKAVKLDPSLVEAWNNLGECYWKKGDVEAAKNCFSGALAKSRNKVSLRNLSMVLRQLGTDPVERLKNIQESVTVAKEAVQLDVNDGTSWFVLGNAYLSVYFSGDQNLQILKQCMSAYNQAEGDVVAKSNPDLHFNKATVLRYEEQFQLALMHWDQASALDPTWDQPNMKQTQLLSYLSKVADMVHHKGKLKAKRLQSMLKSLSEKDLGPYGGGSFESSTGKKVPLESTTLANLASGLNKNKLVLGKVVCSVTAEETIPFTFALTDKEGTCFAVTVYNVAPNYGTIVGDSVAIPEPFLQHVDFQHKDKKFQFSVIRVETPLVLVVNSRKLGLDKQAPTVLACTTMSE</sequence>
<dbReference type="SMART" id="SM00028">
    <property type="entry name" value="TPR"/>
    <property type="match status" value="3"/>
</dbReference>
<dbReference type="Pfam" id="PF13414">
    <property type="entry name" value="TPR_11"/>
    <property type="match status" value="1"/>
</dbReference>
<dbReference type="KEGG" id="bbel:109473722"/>
<keyword evidence="2 3" id="KW-0802">TPR repeat</keyword>
<evidence type="ECO:0000256" key="3">
    <source>
        <dbReference type="PROSITE-ProRule" id="PRU00339"/>
    </source>
</evidence>
<dbReference type="PANTHER" id="PTHR44858">
    <property type="entry name" value="TETRATRICOPEPTIDE REPEAT PROTEIN 6"/>
    <property type="match status" value="1"/>
</dbReference>
<protein>
    <submittedName>
        <fullName evidence="7">Tetratricopeptide repeat protein 5-like</fullName>
    </submittedName>
</protein>
<reference evidence="7" key="1">
    <citation type="submission" date="2025-08" db="UniProtKB">
        <authorList>
            <consortium name="RefSeq"/>
        </authorList>
    </citation>
    <scope>IDENTIFICATION</scope>
    <source>
        <tissue evidence="7">Gonad</tissue>
    </source>
</reference>
<keyword evidence="6" id="KW-1185">Reference proteome</keyword>
<dbReference type="AlphaFoldDB" id="A0A6P4ZDS7"/>
<gene>
    <name evidence="7" type="primary">LOC109473722</name>
</gene>
<proteinExistence type="predicted"/>
<dbReference type="Proteomes" id="UP000515135">
    <property type="component" value="Unplaced"/>
</dbReference>
<feature type="repeat" description="TPR" evidence="3">
    <location>
        <begin position="115"/>
        <end position="148"/>
    </location>
</feature>
<dbReference type="InterPro" id="IPR038645">
    <property type="entry name" value="TTC5_OB_sf"/>
</dbReference>
<dbReference type="PROSITE" id="PS50005">
    <property type="entry name" value="TPR"/>
    <property type="match status" value="1"/>
</dbReference>
<dbReference type="Gene3D" id="1.25.40.10">
    <property type="entry name" value="Tetratricopeptide repeat domain"/>
    <property type="match status" value="1"/>
</dbReference>
<dbReference type="InterPro" id="IPR032076">
    <property type="entry name" value="TTC5_OB"/>
</dbReference>
<keyword evidence="4" id="KW-0175">Coiled coil</keyword>
<dbReference type="OrthoDB" id="423589at2759"/>
<organism evidence="6 7">
    <name type="scientific">Branchiostoma belcheri</name>
    <name type="common">Amphioxus</name>
    <dbReference type="NCBI Taxonomy" id="7741"/>
    <lineage>
        <taxon>Eukaryota</taxon>
        <taxon>Metazoa</taxon>
        <taxon>Chordata</taxon>
        <taxon>Cephalochordata</taxon>
        <taxon>Leptocardii</taxon>
        <taxon>Amphioxiformes</taxon>
        <taxon>Branchiostomatidae</taxon>
        <taxon>Branchiostoma</taxon>
    </lineage>
</organism>
<keyword evidence="1" id="KW-0677">Repeat</keyword>
<dbReference type="Pfam" id="PF16669">
    <property type="entry name" value="TTC5_OB"/>
    <property type="match status" value="1"/>
</dbReference>
<feature type="domain" description="Tetratricopeptide repeat protein 5 OB fold" evidence="5">
    <location>
        <begin position="329"/>
        <end position="441"/>
    </location>
</feature>
<evidence type="ECO:0000256" key="2">
    <source>
        <dbReference type="ARBA" id="ARBA00022803"/>
    </source>
</evidence>
<dbReference type="InterPro" id="IPR011990">
    <property type="entry name" value="TPR-like_helical_dom_sf"/>
</dbReference>
<dbReference type="InterPro" id="IPR050498">
    <property type="entry name" value="Ycf3"/>
</dbReference>